<reference evidence="1 3" key="2">
    <citation type="journal article" date="2018" name="Plant J.">
        <title>The Physcomitrella patens chromosome-scale assembly reveals moss genome structure and evolution.</title>
        <authorList>
            <person name="Lang D."/>
            <person name="Ullrich K.K."/>
            <person name="Murat F."/>
            <person name="Fuchs J."/>
            <person name="Jenkins J."/>
            <person name="Haas F.B."/>
            <person name="Piednoel M."/>
            <person name="Gundlach H."/>
            <person name="Van Bel M."/>
            <person name="Meyberg R."/>
            <person name="Vives C."/>
            <person name="Morata J."/>
            <person name="Symeonidi A."/>
            <person name="Hiss M."/>
            <person name="Muchero W."/>
            <person name="Kamisugi Y."/>
            <person name="Saleh O."/>
            <person name="Blanc G."/>
            <person name="Decker E.L."/>
            <person name="van Gessel N."/>
            <person name="Grimwood J."/>
            <person name="Hayes R.D."/>
            <person name="Graham S.W."/>
            <person name="Gunter L.E."/>
            <person name="McDaniel S.F."/>
            <person name="Hoernstein S.N.W."/>
            <person name="Larsson A."/>
            <person name="Li F.W."/>
            <person name="Perroud P.F."/>
            <person name="Phillips J."/>
            <person name="Ranjan P."/>
            <person name="Rokshar D.S."/>
            <person name="Rothfels C.J."/>
            <person name="Schneider L."/>
            <person name="Shu S."/>
            <person name="Stevenson D.W."/>
            <person name="Thummler F."/>
            <person name="Tillich M."/>
            <person name="Villarreal Aguilar J.C."/>
            <person name="Widiez T."/>
            <person name="Wong G.K."/>
            <person name="Wymore A."/>
            <person name="Zhang Y."/>
            <person name="Zimmer A.D."/>
            <person name="Quatrano R.S."/>
            <person name="Mayer K.F.X."/>
            <person name="Goodstein D."/>
            <person name="Casacuberta J.M."/>
            <person name="Vandepoele K."/>
            <person name="Reski R."/>
            <person name="Cuming A.C."/>
            <person name="Tuskan G.A."/>
            <person name="Maumus F."/>
            <person name="Salse J."/>
            <person name="Schmutz J."/>
            <person name="Rensing S.A."/>
        </authorList>
    </citation>
    <scope>NUCLEOTIDE SEQUENCE [LARGE SCALE GENOMIC DNA]</scope>
    <source>
        <strain evidence="2 3">cv. Gransden 2004</strain>
    </source>
</reference>
<evidence type="ECO:0000313" key="2">
    <source>
        <dbReference type="EnsemblPlants" id="Pp3c19_7730V3.1"/>
    </source>
</evidence>
<evidence type="ECO:0000313" key="1">
    <source>
        <dbReference type="EMBL" id="PNR34031.1"/>
    </source>
</evidence>
<dbReference type="EnsemblPlants" id="Pp3c19_7730V3.1">
    <property type="protein sequence ID" value="Pp3c19_7730V3.1"/>
    <property type="gene ID" value="Pp3c19_7730"/>
</dbReference>
<gene>
    <name evidence="1" type="ORF">PHYPA_023847</name>
</gene>
<dbReference type="AlphaFoldDB" id="A0A2K1IXP5"/>
<organism evidence="1">
    <name type="scientific">Physcomitrium patens</name>
    <name type="common">Spreading-leaved earth moss</name>
    <name type="synonym">Physcomitrella patens</name>
    <dbReference type="NCBI Taxonomy" id="3218"/>
    <lineage>
        <taxon>Eukaryota</taxon>
        <taxon>Viridiplantae</taxon>
        <taxon>Streptophyta</taxon>
        <taxon>Embryophyta</taxon>
        <taxon>Bryophyta</taxon>
        <taxon>Bryophytina</taxon>
        <taxon>Bryopsida</taxon>
        <taxon>Funariidae</taxon>
        <taxon>Funariales</taxon>
        <taxon>Funariaceae</taxon>
        <taxon>Physcomitrium</taxon>
    </lineage>
</organism>
<keyword evidence="3" id="KW-1185">Reference proteome</keyword>
<sequence length="136" mass="15175">MLAAQAVTRHRSDAILRTWVLFHRWKTTIRAPLLDFRSCSVQESPARHPDHRKARFCSIGVAAQHLPLPQILNRQLSADAFSQTLTGFGQVDRDLTSPWGSLVPSSCTSLFLCASTPTKTLQDLIENTIVSHVGWL</sequence>
<dbReference type="Gramene" id="Pp3c19_7730V3.1">
    <property type="protein sequence ID" value="Pp3c19_7730V3.1"/>
    <property type="gene ID" value="Pp3c19_7730"/>
</dbReference>
<protein>
    <submittedName>
        <fullName evidence="1 2">Uncharacterized protein</fullName>
    </submittedName>
</protein>
<accession>A0A2K1IXP5</accession>
<name>A0A2K1IXP5_PHYPA</name>
<dbReference type="PaxDb" id="3218-PP1S234_76V6.1"/>
<dbReference type="EMBL" id="ABEU02000019">
    <property type="protein sequence ID" value="PNR34031.1"/>
    <property type="molecule type" value="Genomic_DNA"/>
</dbReference>
<evidence type="ECO:0000313" key="3">
    <source>
        <dbReference type="Proteomes" id="UP000006727"/>
    </source>
</evidence>
<proteinExistence type="predicted"/>
<dbReference type="Proteomes" id="UP000006727">
    <property type="component" value="Chromosome 19"/>
</dbReference>
<reference evidence="2" key="3">
    <citation type="submission" date="2020-12" db="UniProtKB">
        <authorList>
            <consortium name="EnsemblPlants"/>
        </authorList>
    </citation>
    <scope>IDENTIFICATION</scope>
</reference>
<dbReference type="InParanoid" id="A0A2K1IXP5"/>
<reference evidence="1 3" key="1">
    <citation type="journal article" date="2008" name="Science">
        <title>The Physcomitrella genome reveals evolutionary insights into the conquest of land by plants.</title>
        <authorList>
            <person name="Rensing S."/>
            <person name="Lang D."/>
            <person name="Zimmer A."/>
            <person name="Terry A."/>
            <person name="Salamov A."/>
            <person name="Shapiro H."/>
            <person name="Nishiyama T."/>
            <person name="Perroud P.-F."/>
            <person name="Lindquist E."/>
            <person name="Kamisugi Y."/>
            <person name="Tanahashi T."/>
            <person name="Sakakibara K."/>
            <person name="Fujita T."/>
            <person name="Oishi K."/>
            <person name="Shin-I T."/>
            <person name="Kuroki Y."/>
            <person name="Toyoda A."/>
            <person name="Suzuki Y."/>
            <person name="Hashimoto A."/>
            <person name="Yamaguchi K."/>
            <person name="Sugano A."/>
            <person name="Kohara Y."/>
            <person name="Fujiyama A."/>
            <person name="Anterola A."/>
            <person name="Aoki S."/>
            <person name="Ashton N."/>
            <person name="Barbazuk W.B."/>
            <person name="Barker E."/>
            <person name="Bennetzen J."/>
            <person name="Bezanilla M."/>
            <person name="Blankenship R."/>
            <person name="Cho S.H."/>
            <person name="Dutcher S."/>
            <person name="Estelle M."/>
            <person name="Fawcett J.A."/>
            <person name="Gundlach H."/>
            <person name="Hanada K."/>
            <person name="Heyl A."/>
            <person name="Hicks K.A."/>
            <person name="Hugh J."/>
            <person name="Lohr M."/>
            <person name="Mayer K."/>
            <person name="Melkozernov A."/>
            <person name="Murata T."/>
            <person name="Nelson D."/>
            <person name="Pils B."/>
            <person name="Prigge M."/>
            <person name="Reiss B."/>
            <person name="Renner T."/>
            <person name="Rombauts S."/>
            <person name="Rushton P."/>
            <person name="Sanderfoot A."/>
            <person name="Schween G."/>
            <person name="Shiu S.-H."/>
            <person name="Stueber K."/>
            <person name="Theodoulou F.L."/>
            <person name="Tu H."/>
            <person name="Van de Peer Y."/>
            <person name="Verrier P.J."/>
            <person name="Waters E."/>
            <person name="Wood A."/>
            <person name="Yang L."/>
            <person name="Cove D."/>
            <person name="Cuming A."/>
            <person name="Hasebe M."/>
            <person name="Lucas S."/>
            <person name="Mishler D.B."/>
            <person name="Reski R."/>
            <person name="Grigoriev I."/>
            <person name="Quatrano R.S."/>
            <person name="Boore J.L."/>
        </authorList>
    </citation>
    <scope>NUCLEOTIDE SEQUENCE [LARGE SCALE GENOMIC DNA]</scope>
    <source>
        <strain evidence="2 3">cv. Gransden 2004</strain>
    </source>
</reference>